<comment type="caution">
    <text evidence="2">The sequence shown here is derived from an EMBL/GenBank/DDBJ whole genome shotgun (WGS) entry which is preliminary data.</text>
</comment>
<sequence length="288" mass="32865">MPAHRATESRVPHPVTPPQSQWNVPPQTAEFRWGQLADAEQSLQGLTKAMARQHANNRIRDILTLIAPPQPHKTRSNALGPYLSLGDSNYLDAGRYYQLRKPNNTLEFISERLAEEFLMDNEELSRWLLIREELTHTKPRRTSRPTKSLLKKAARKSLIDSTFYPNLVQRFYPTPTSTPARVPHLNFQYEGQDLAESSSKSVSPFPLSSYRRRELLPRAGPSSEIIELSDSDSNLERSGGKHAEAAQYATPFWIVAWMKDHVHFTETLLIPTNGEVFTLSRWIVLTLP</sequence>
<organism evidence="2 3">
    <name type="scientific">Psilocybe cyanescens</name>
    <dbReference type="NCBI Taxonomy" id="93625"/>
    <lineage>
        <taxon>Eukaryota</taxon>
        <taxon>Fungi</taxon>
        <taxon>Dikarya</taxon>
        <taxon>Basidiomycota</taxon>
        <taxon>Agaricomycotina</taxon>
        <taxon>Agaricomycetes</taxon>
        <taxon>Agaricomycetidae</taxon>
        <taxon>Agaricales</taxon>
        <taxon>Agaricineae</taxon>
        <taxon>Strophariaceae</taxon>
        <taxon>Psilocybe</taxon>
    </lineage>
</organism>
<feature type="region of interest" description="Disordered" evidence="1">
    <location>
        <begin position="1"/>
        <end position="23"/>
    </location>
</feature>
<gene>
    <name evidence="2" type="ORF">CVT25_000123</name>
</gene>
<dbReference type="EMBL" id="NHYD01003707">
    <property type="protein sequence ID" value="PPQ74300.1"/>
    <property type="molecule type" value="Genomic_DNA"/>
</dbReference>
<dbReference type="Proteomes" id="UP000283269">
    <property type="component" value="Unassembled WGS sequence"/>
</dbReference>
<name>A0A409W6Z1_PSICY</name>
<keyword evidence="3" id="KW-1185">Reference proteome</keyword>
<evidence type="ECO:0000256" key="1">
    <source>
        <dbReference type="SAM" id="MobiDB-lite"/>
    </source>
</evidence>
<dbReference type="AlphaFoldDB" id="A0A409W6Z1"/>
<accession>A0A409W6Z1</accession>
<feature type="compositionally biased region" description="Basic and acidic residues" evidence="1">
    <location>
        <begin position="1"/>
        <end position="11"/>
    </location>
</feature>
<reference evidence="2 3" key="1">
    <citation type="journal article" date="2018" name="Evol. Lett.">
        <title>Horizontal gene cluster transfer increased hallucinogenic mushroom diversity.</title>
        <authorList>
            <person name="Reynolds H.T."/>
            <person name="Vijayakumar V."/>
            <person name="Gluck-Thaler E."/>
            <person name="Korotkin H.B."/>
            <person name="Matheny P.B."/>
            <person name="Slot J.C."/>
        </authorList>
    </citation>
    <scope>NUCLEOTIDE SEQUENCE [LARGE SCALE GENOMIC DNA]</scope>
    <source>
        <strain evidence="2 3">2631</strain>
    </source>
</reference>
<proteinExistence type="predicted"/>
<dbReference type="InParanoid" id="A0A409W6Z1"/>
<evidence type="ECO:0000313" key="3">
    <source>
        <dbReference type="Proteomes" id="UP000283269"/>
    </source>
</evidence>
<evidence type="ECO:0000313" key="2">
    <source>
        <dbReference type="EMBL" id="PPQ74300.1"/>
    </source>
</evidence>
<protein>
    <submittedName>
        <fullName evidence="2">Uncharacterized protein</fullName>
    </submittedName>
</protein>